<evidence type="ECO:0008006" key="3">
    <source>
        <dbReference type="Google" id="ProtNLM"/>
    </source>
</evidence>
<sequence>MIEEEKPKTHSFSIYLIKVDKTKDKKDYILNTVLRLREQLKEIIPSQKGNSPSYSGIKLPQSSRFFIVKAQPKGLWWKDYFSIKQEQYQLREEALLFLDTGERLFAFTFGHTAHFLNNESYEYDFGLITTLNSLDPKKLSSIDTAMPENARKQRTQSSLHRELTFFDFDHNSNLLRNIKGKVWKHLEPIFSNITGTTSVRVSSKHSSKELPKLCNELLKLYKCDLYKKNFPNLRSITPIKDPTLLKKLNKKLIDAIQQDEENLFLSFPNITDPLDDSHFKFSGAGGKENLYDNLDIESYKTYLEANKCKLNDEKITKKHKVITVNKDGNQRGEQYSVFKALIYDTQIQNDDPHTYHLYDGNWYKIDRDYIAKLSKVLDPLCQETTLINYAHNNENDYNEDCAKADNTIICLDKKLISLKGESAIEFCDLFKKEGGTLIFHHVKRHTKSAPLSHLFNQGINSIELLIRNKQARKQFRELLNKPKNKIKLDDNFTDQNLKVIYQIITSKDPSKKSLNLPLFSRISLFNIMERLKMLRIEGFFCFVKESNLQNKDPITKVADKIKINTE</sequence>
<dbReference type="KEGG" id="ebla:JGUZn3_19540"/>
<dbReference type="EMBL" id="CP060244">
    <property type="protein sequence ID" value="QNT79166.1"/>
    <property type="molecule type" value="Genomic_DNA"/>
</dbReference>
<dbReference type="NCBIfam" id="TIGR04141">
    <property type="entry name" value="TIGR04141 family sporadically distributed protein"/>
    <property type="match status" value="1"/>
</dbReference>
<keyword evidence="2" id="KW-1185">Reference proteome</keyword>
<dbReference type="Proteomes" id="UP000516349">
    <property type="component" value="Chromosome"/>
</dbReference>
<dbReference type="InterPro" id="IPR026487">
    <property type="entry name" value="CHP04141"/>
</dbReference>
<accession>A0A7H1NTQ6</accession>
<organism evidence="1 2">
    <name type="scientific">Entomobacter blattae</name>
    <dbReference type="NCBI Taxonomy" id="2762277"/>
    <lineage>
        <taxon>Bacteria</taxon>
        <taxon>Pseudomonadati</taxon>
        <taxon>Pseudomonadota</taxon>
        <taxon>Alphaproteobacteria</taxon>
        <taxon>Acetobacterales</taxon>
        <taxon>Acetobacteraceae</taxon>
        <taxon>Entomobacter</taxon>
    </lineage>
</organism>
<dbReference type="AlphaFoldDB" id="A0A7H1NTQ6"/>
<reference evidence="1 2" key="1">
    <citation type="submission" date="2020-08" db="EMBL/GenBank/DDBJ databases">
        <title>Complete genome sequence of Entomobacter blattae G55GP.</title>
        <authorList>
            <person name="Poehlein A."/>
            <person name="Guzman J."/>
            <person name="Daniel R."/>
            <person name="Vilcinskas A."/>
        </authorList>
    </citation>
    <scope>NUCLEOTIDE SEQUENCE [LARGE SCALE GENOMIC DNA]</scope>
    <source>
        <strain evidence="1 2">G55GP</strain>
    </source>
</reference>
<dbReference type="Pfam" id="PF19614">
    <property type="entry name" value="DUF6119"/>
    <property type="match status" value="1"/>
</dbReference>
<name>A0A7H1NTQ6_9PROT</name>
<dbReference type="RefSeq" id="WP_203413350.1">
    <property type="nucleotide sequence ID" value="NZ_CP060244.1"/>
</dbReference>
<evidence type="ECO:0000313" key="1">
    <source>
        <dbReference type="EMBL" id="QNT79166.1"/>
    </source>
</evidence>
<proteinExistence type="predicted"/>
<evidence type="ECO:0000313" key="2">
    <source>
        <dbReference type="Proteomes" id="UP000516349"/>
    </source>
</evidence>
<gene>
    <name evidence="1" type="ORF">JGUZn3_19540</name>
</gene>
<protein>
    <recommendedName>
        <fullName evidence="3">Sporadically distributed protein, TIGR04141 family</fullName>
    </recommendedName>
</protein>